<protein>
    <recommendedName>
        <fullName evidence="4">Late embryogenesis abundant protein LEA-2 subgroup domain-containing protein</fullName>
    </recommendedName>
</protein>
<reference evidence="2" key="2">
    <citation type="submission" date="2018-10" db="UniProtKB">
        <authorList>
            <consortium name="EnsemblPlants"/>
        </authorList>
    </citation>
    <scope>IDENTIFICATION</scope>
</reference>
<dbReference type="Gramene" id="TraesLAC5A03G02734940.1">
    <property type="protein sequence ID" value="TraesLAC5A03G02734940.1.CDS1"/>
    <property type="gene ID" value="TraesLAC5A03G02734940"/>
</dbReference>
<dbReference type="OrthoDB" id="10473415at2759"/>
<dbReference type="OMA" id="GQIQCNI"/>
<dbReference type="Gramene" id="TraesWEE_scaffold_009356_01G000300.1">
    <property type="protein sequence ID" value="TraesWEE_scaffold_009356_01G000300.1"/>
    <property type="gene ID" value="TraesWEE_scaffold_009356_01G000300"/>
</dbReference>
<organism evidence="2">
    <name type="scientific">Triticum aestivum</name>
    <name type="common">Wheat</name>
    <dbReference type="NCBI Taxonomy" id="4565"/>
    <lineage>
        <taxon>Eukaryota</taxon>
        <taxon>Viridiplantae</taxon>
        <taxon>Streptophyta</taxon>
        <taxon>Embryophyta</taxon>
        <taxon>Tracheophyta</taxon>
        <taxon>Spermatophyta</taxon>
        <taxon>Magnoliopsida</taxon>
        <taxon>Liliopsida</taxon>
        <taxon>Poales</taxon>
        <taxon>Poaceae</taxon>
        <taxon>BOP clade</taxon>
        <taxon>Pooideae</taxon>
        <taxon>Triticodae</taxon>
        <taxon>Triticeae</taxon>
        <taxon>Triticinae</taxon>
        <taxon>Triticum</taxon>
    </lineage>
</organism>
<feature type="transmembrane region" description="Helical" evidence="1">
    <location>
        <begin position="22"/>
        <end position="42"/>
    </location>
</feature>
<keyword evidence="1" id="KW-0812">Transmembrane</keyword>
<dbReference type="Gramene" id="TraesJAG5A03G02780610.1">
    <property type="protein sequence ID" value="TraesJAG5A03G02780610.1.CDS1"/>
    <property type="gene ID" value="TraesJAG5A03G02780610"/>
</dbReference>
<evidence type="ECO:0008006" key="4">
    <source>
        <dbReference type="Google" id="ProtNLM"/>
    </source>
</evidence>
<dbReference type="Gramene" id="TraesLDM5A03G02782250.1">
    <property type="protein sequence ID" value="TraesLDM5A03G02782250.1.CDS1"/>
    <property type="gene ID" value="TraesLDM5A03G02782250"/>
</dbReference>
<dbReference type="Gramene" id="TraesMAC5A03G02778400.1">
    <property type="protein sequence ID" value="TraesMAC5A03G02778400.1.CDS1"/>
    <property type="gene ID" value="TraesMAC5A03G02778400"/>
</dbReference>
<dbReference type="PANTHER" id="PTHR36480">
    <property type="entry name" value="OS06G0118900 PROTEIN-RELATED"/>
    <property type="match status" value="1"/>
</dbReference>
<keyword evidence="3" id="KW-1185">Reference proteome</keyword>
<evidence type="ECO:0000256" key="1">
    <source>
        <dbReference type="SAM" id="Phobius"/>
    </source>
</evidence>
<dbReference type="Gramene" id="TraesCAD_scaffold_021102_01G000100.1">
    <property type="protein sequence ID" value="TraesCAD_scaffold_021102_01G000100.1"/>
    <property type="gene ID" value="TraesCAD_scaffold_021102_01G000100"/>
</dbReference>
<dbReference type="PANTHER" id="PTHR36480:SF10">
    <property type="entry name" value="LATE EMBRYOGENESIS ABUNDANT PROTEIN LEA-2 SUBGROUP DOMAIN-CONTAINING PROTEIN"/>
    <property type="match status" value="1"/>
</dbReference>
<dbReference type="Gramene" id="TraesCS5A02G536200.1">
    <property type="protein sequence ID" value="TraesCS5A02G536200.1.cds1"/>
    <property type="gene ID" value="TraesCS5A02G536200"/>
</dbReference>
<dbReference type="Gramene" id="TraesCS5A03G1253200.1">
    <property type="protein sequence ID" value="TraesCS5A03G1253200.1.CDS1"/>
    <property type="gene ID" value="TraesCS5A03G1253200"/>
</dbReference>
<dbReference type="Gramene" id="TraesRN5A0101272500.1">
    <property type="protein sequence ID" value="TraesRN5A0101272500.1"/>
    <property type="gene ID" value="TraesRN5A0101272500"/>
</dbReference>
<dbReference type="Proteomes" id="UP000019116">
    <property type="component" value="Chromosome 5A"/>
</dbReference>
<dbReference type="Gramene" id="TraesROB_scaffold_063461_01G000100.1">
    <property type="protein sequence ID" value="TraesROB_scaffold_063461_01G000100.1"/>
    <property type="gene ID" value="TraesROB_scaffold_063461_01G000100"/>
</dbReference>
<dbReference type="Gramene" id="TraesSTA5A03G02770270.1">
    <property type="protein sequence ID" value="TraesSTA5A03G02770270.1.CDS1"/>
    <property type="gene ID" value="TraesSTA5A03G02770270"/>
</dbReference>
<dbReference type="Gramene" id="TraesJUL5A03G02798120.1">
    <property type="protein sequence ID" value="TraesJUL5A03G02798120.1.CDS1"/>
    <property type="gene ID" value="TraesJUL5A03G02798120"/>
</dbReference>
<dbReference type="Gramene" id="TraesSYM5A03G02809200.1">
    <property type="protein sequence ID" value="TraesSYM5A03G02809200.1.CDS1"/>
    <property type="gene ID" value="TraesSYM5A03G02809200"/>
</dbReference>
<sequence>MAPAGRDGENTRFPFLATVRSLVTIVVTVLAVSVVVMVIVVVHRPVDMGFQSYGYVLTEKPWWIQHSTTTAWPATAVDYLIVVKALNPSGRGQIHGSINVVRLLDVPNASFAGMVDLGWFKPESGPFDLPPHSKHRYRDWRHIDDQPTLQYLYDKHGHEDAGFTVMVVVDATYRPAHSKKSIDAAYYCWPVTFIRIDATNTPAADNVDCKTAQEMGVELKWEKPPPATST</sequence>
<dbReference type="AlphaFoldDB" id="A0A3B6KUT4"/>
<evidence type="ECO:0000313" key="3">
    <source>
        <dbReference type="Proteomes" id="UP000019116"/>
    </source>
</evidence>
<proteinExistence type="predicted"/>
<dbReference type="Gramene" id="TraesCLE_scaffold_011877_01G000300.1">
    <property type="protein sequence ID" value="TraesCLE_scaffold_011877_01G000300.1"/>
    <property type="gene ID" value="TraesCLE_scaffold_011877_01G000300"/>
</dbReference>
<name>A0A3B6KUT4_WHEAT</name>
<evidence type="ECO:0000313" key="2">
    <source>
        <dbReference type="EnsemblPlants" id="TraesCS5A02G536200.1.cds1"/>
    </source>
</evidence>
<reference evidence="2" key="1">
    <citation type="submission" date="2018-08" db="EMBL/GenBank/DDBJ databases">
        <authorList>
            <person name="Rossello M."/>
        </authorList>
    </citation>
    <scope>NUCLEOTIDE SEQUENCE [LARGE SCALE GENOMIC DNA]</scope>
    <source>
        <strain evidence="2">cv. Chinese Spring</strain>
    </source>
</reference>
<dbReference type="Gramene" id="TraesNOR5A03G02803930.1">
    <property type="protein sequence ID" value="TraesNOR5A03G02803930.1.CDS1"/>
    <property type="gene ID" value="TraesNOR5A03G02803930"/>
</dbReference>
<keyword evidence="1" id="KW-1133">Transmembrane helix</keyword>
<dbReference type="Gramene" id="TraesARI5A03G02821280.1">
    <property type="protein sequence ID" value="TraesARI5A03G02821280.1.CDS1"/>
    <property type="gene ID" value="TraesARI5A03G02821280"/>
</dbReference>
<accession>A0A3B6KUT4</accession>
<dbReference type="EnsemblPlants" id="TraesCS5A02G536200.1">
    <property type="protein sequence ID" value="TraesCS5A02G536200.1.cds1"/>
    <property type="gene ID" value="TraesCS5A02G536200"/>
</dbReference>
<dbReference type="Gramene" id="TraesPARA_EIv1.0_1507900.1">
    <property type="protein sequence ID" value="TraesPARA_EIv1.0_1507900.1.CDS1"/>
    <property type="gene ID" value="TraesPARA_EIv1.0_1507900"/>
</dbReference>
<keyword evidence="1" id="KW-0472">Membrane</keyword>